<evidence type="ECO:0000313" key="1">
    <source>
        <dbReference type="EMBL" id="KAJ3815771.1"/>
    </source>
</evidence>
<sequence>MSSSITSQSISCIRIVHSILLKVKPKPQGRELESVQEFEYDEEDDEEDDEDDTASEGDNLREELEEAPFEHGTETQIDMCIRHTWEIEPARYSPAGLSTGFKALKGKDSYLVAQLMPLAAEQEFFVGLANLTYQTGTADGDGGYGNYYKRRWGHGRYGYYDDSDCDNDDDEEVPGIDEVTDITLTVDDLFDVAGNKPAGNHYEGYMENYSGEVEQSKSFI</sequence>
<keyword evidence="2" id="KW-1185">Reference proteome</keyword>
<evidence type="ECO:0000313" key="2">
    <source>
        <dbReference type="Proteomes" id="UP001163835"/>
    </source>
</evidence>
<protein>
    <submittedName>
        <fullName evidence="1">Uncharacterized protein</fullName>
    </submittedName>
</protein>
<dbReference type="EMBL" id="MU794946">
    <property type="protein sequence ID" value="KAJ3815771.1"/>
    <property type="molecule type" value="Genomic_DNA"/>
</dbReference>
<dbReference type="Proteomes" id="UP001163835">
    <property type="component" value="Unassembled WGS sequence"/>
</dbReference>
<proteinExistence type="predicted"/>
<accession>A0ACC1UF90</accession>
<reference evidence="1" key="1">
    <citation type="submission" date="2022-09" db="EMBL/GenBank/DDBJ databases">
        <title>A Global Phylogenomic Analysis of the Shiitake Genus Lentinula.</title>
        <authorList>
            <consortium name="DOE Joint Genome Institute"/>
            <person name="Sierra-Patev S."/>
            <person name="Min B."/>
            <person name="Naranjo-Ortiz M."/>
            <person name="Looney B."/>
            <person name="Konkel Z."/>
            <person name="Slot J.C."/>
            <person name="Sakamoto Y."/>
            <person name="Steenwyk J.L."/>
            <person name="Rokas A."/>
            <person name="Carro J."/>
            <person name="Camarero S."/>
            <person name="Ferreira P."/>
            <person name="Molpeceres G."/>
            <person name="Ruiz-Duenas F.J."/>
            <person name="Serrano A."/>
            <person name="Henrissat B."/>
            <person name="Drula E."/>
            <person name="Hughes K.W."/>
            <person name="Mata J.L."/>
            <person name="Ishikawa N.K."/>
            <person name="Vargas-Isla R."/>
            <person name="Ushijima S."/>
            <person name="Smith C.A."/>
            <person name="Ahrendt S."/>
            <person name="Andreopoulos W."/>
            <person name="He G."/>
            <person name="Labutti K."/>
            <person name="Lipzen A."/>
            <person name="Ng V."/>
            <person name="Riley R."/>
            <person name="Sandor L."/>
            <person name="Barry K."/>
            <person name="Martinez A.T."/>
            <person name="Xiao Y."/>
            <person name="Gibbons J.G."/>
            <person name="Terashima K."/>
            <person name="Grigoriev I.V."/>
            <person name="Hibbett D.S."/>
        </authorList>
    </citation>
    <scope>NUCLEOTIDE SEQUENCE</scope>
    <source>
        <strain evidence="1">TMI1499</strain>
    </source>
</reference>
<comment type="caution">
    <text evidence="1">The sequence shown here is derived from an EMBL/GenBank/DDBJ whole genome shotgun (WGS) entry which is preliminary data.</text>
</comment>
<organism evidence="1 2">
    <name type="scientific">Lentinula aff. lateritia</name>
    <dbReference type="NCBI Taxonomy" id="2804960"/>
    <lineage>
        <taxon>Eukaryota</taxon>
        <taxon>Fungi</taxon>
        <taxon>Dikarya</taxon>
        <taxon>Basidiomycota</taxon>
        <taxon>Agaricomycotina</taxon>
        <taxon>Agaricomycetes</taxon>
        <taxon>Agaricomycetidae</taxon>
        <taxon>Agaricales</taxon>
        <taxon>Marasmiineae</taxon>
        <taxon>Omphalotaceae</taxon>
        <taxon>Lentinula</taxon>
    </lineage>
</organism>
<gene>
    <name evidence="1" type="ORF">F5876DRAFT_61351</name>
</gene>
<name>A0ACC1UF90_9AGAR</name>